<evidence type="ECO:0000313" key="2">
    <source>
        <dbReference type="Proteomes" id="UP001501585"/>
    </source>
</evidence>
<dbReference type="EMBL" id="BAAAPC010000013">
    <property type="protein sequence ID" value="GAA2003245.1"/>
    <property type="molecule type" value="Genomic_DNA"/>
</dbReference>
<protein>
    <submittedName>
        <fullName evidence="1">Uncharacterized protein</fullName>
    </submittedName>
</protein>
<proteinExistence type="predicted"/>
<keyword evidence="2" id="KW-1185">Reference proteome</keyword>
<gene>
    <name evidence="1" type="ORF">GCM10009799_32980</name>
</gene>
<name>A0ABN2TB67_9ACTN</name>
<reference evidence="1 2" key="1">
    <citation type="journal article" date="2019" name="Int. J. Syst. Evol. Microbiol.">
        <title>The Global Catalogue of Microorganisms (GCM) 10K type strain sequencing project: providing services to taxonomists for standard genome sequencing and annotation.</title>
        <authorList>
            <consortium name="The Broad Institute Genomics Platform"/>
            <consortium name="The Broad Institute Genome Sequencing Center for Infectious Disease"/>
            <person name="Wu L."/>
            <person name="Ma J."/>
        </authorList>
    </citation>
    <scope>NUCLEOTIDE SEQUENCE [LARGE SCALE GENOMIC DNA]</scope>
    <source>
        <strain evidence="1 2">JCM 15313</strain>
    </source>
</reference>
<sequence>MDHGLPKQWAPLLHSTNIDGVGQRILTPRREYLPPKALGKSVHGPRYNQTGAPRRSELYAHVDFMNVVMTVTVGPEVVVGIEVTNAGKRGAEKQAGHRQRASVILLRDPRFEPEHVTDAAFP</sequence>
<accession>A0ABN2TB67</accession>
<evidence type="ECO:0000313" key="1">
    <source>
        <dbReference type="EMBL" id="GAA2003245.1"/>
    </source>
</evidence>
<dbReference type="Proteomes" id="UP001501585">
    <property type="component" value="Unassembled WGS sequence"/>
</dbReference>
<organism evidence="1 2">
    <name type="scientific">Nocardiopsis rhodophaea</name>
    <dbReference type="NCBI Taxonomy" id="280238"/>
    <lineage>
        <taxon>Bacteria</taxon>
        <taxon>Bacillati</taxon>
        <taxon>Actinomycetota</taxon>
        <taxon>Actinomycetes</taxon>
        <taxon>Streptosporangiales</taxon>
        <taxon>Nocardiopsidaceae</taxon>
        <taxon>Nocardiopsis</taxon>
    </lineage>
</organism>
<comment type="caution">
    <text evidence="1">The sequence shown here is derived from an EMBL/GenBank/DDBJ whole genome shotgun (WGS) entry which is preliminary data.</text>
</comment>